<evidence type="ECO:0000313" key="1">
    <source>
        <dbReference type="Ensembl" id="ENSCSEP00000028367.1"/>
    </source>
</evidence>
<reference evidence="1" key="2">
    <citation type="submission" date="2025-08" db="UniProtKB">
        <authorList>
            <consortium name="Ensembl"/>
        </authorList>
    </citation>
    <scope>IDENTIFICATION</scope>
</reference>
<accession>A0A3P8WPG2</accession>
<keyword evidence="2" id="KW-1185">Reference proteome</keyword>
<protein>
    <submittedName>
        <fullName evidence="1">Uncharacterized protein</fullName>
    </submittedName>
</protein>
<organism evidence="1 2">
    <name type="scientific">Cynoglossus semilaevis</name>
    <name type="common">Tongue sole</name>
    <dbReference type="NCBI Taxonomy" id="244447"/>
    <lineage>
        <taxon>Eukaryota</taxon>
        <taxon>Metazoa</taxon>
        <taxon>Chordata</taxon>
        <taxon>Craniata</taxon>
        <taxon>Vertebrata</taxon>
        <taxon>Euteleostomi</taxon>
        <taxon>Actinopterygii</taxon>
        <taxon>Neopterygii</taxon>
        <taxon>Teleostei</taxon>
        <taxon>Neoteleostei</taxon>
        <taxon>Acanthomorphata</taxon>
        <taxon>Carangaria</taxon>
        <taxon>Pleuronectiformes</taxon>
        <taxon>Pleuronectoidei</taxon>
        <taxon>Cynoglossidae</taxon>
        <taxon>Cynoglossinae</taxon>
        <taxon>Cynoglossus</taxon>
    </lineage>
</organism>
<sequence>MGGYQSGLCLHHHSSSLNSHLAEISHWVSVLNNPTWDLRICQFTLFVFFQKCAPGFYRDGSGLYLGLCVPCECNGRADECEDRTGRCSPEDMQGLSVSFQFGLKQVGEKKQSRPTDC</sequence>
<dbReference type="AlphaFoldDB" id="A0A3P8WPG2"/>
<evidence type="ECO:0000313" key="2">
    <source>
        <dbReference type="Proteomes" id="UP000265120"/>
    </source>
</evidence>
<name>A0A3P8WPG2_CYNSE</name>
<reference evidence="1" key="3">
    <citation type="submission" date="2025-09" db="UniProtKB">
        <authorList>
            <consortium name="Ensembl"/>
        </authorList>
    </citation>
    <scope>IDENTIFICATION</scope>
</reference>
<dbReference type="GeneTree" id="ENSGT00990000207985"/>
<dbReference type="Proteomes" id="UP000265120">
    <property type="component" value="Chromosome 20"/>
</dbReference>
<dbReference type="Ensembl" id="ENSCSET00000028749.1">
    <property type="protein sequence ID" value="ENSCSEP00000028367.1"/>
    <property type="gene ID" value="ENSCSEG00000018146.1"/>
</dbReference>
<dbReference type="InParanoid" id="A0A3P8WPG2"/>
<reference evidence="1 2" key="1">
    <citation type="journal article" date="2014" name="Nat. Genet.">
        <title>Whole-genome sequence of a flatfish provides insights into ZW sex chromosome evolution and adaptation to a benthic lifestyle.</title>
        <authorList>
            <person name="Chen S."/>
            <person name="Zhang G."/>
            <person name="Shao C."/>
            <person name="Huang Q."/>
            <person name="Liu G."/>
            <person name="Zhang P."/>
            <person name="Song W."/>
            <person name="An N."/>
            <person name="Chalopin D."/>
            <person name="Volff J.N."/>
            <person name="Hong Y."/>
            <person name="Li Q."/>
            <person name="Sha Z."/>
            <person name="Zhou H."/>
            <person name="Xie M."/>
            <person name="Yu Q."/>
            <person name="Liu Y."/>
            <person name="Xiang H."/>
            <person name="Wang N."/>
            <person name="Wu K."/>
            <person name="Yang C."/>
            <person name="Zhou Q."/>
            <person name="Liao X."/>
            <person name="Yang L."/>
            <person name="Hu Q."/>
            <person name="Zhang J."/>
            <person name="Meng L."/>
            <person name="Jin L."/>
            <person name="Tian Y."/>
            <person name="Lian J."/>
            <person name="Yang J."/>
            <person name="Miao G."/>
            <person name="Liu S."/>
            <person name="Liang Z."/>
            <person name="Yan F."/>
            <person name="Li Y."/>
            <person name="Sun B."/>
            <person name="Zhang H."/>
            <person name="Zhang J."/>
            <person name="Zhu Y."/>
            <person name="Du M."/>
            <person name="Zhao Y."/>
            <person name="Schartl M."/>
            <person name="Tang Q."/>
            <person name="Wang J."/>
        </authorList>
    </citation>
    <scope>NUCLEOTIDE SEQUENCE</scope>
</reference>
<proteinExistence type="predicted"/>
<dbReference type="STRING" id="244447.ENSCSEP00000028367"/>